<dbReference type="InterPro" id="IPR052160">
    <property type="entry name" value="Gypsy_RT_Integrase-like"/>
</dbReference>
<name>A0A1S3X185_TOBAC</name>
<dbReference type="Gene3D" id="1.10.340.70">
    <property type="match status" value="1"/>
</dbReference>
<evidence type="ECO:0000259" key="1">
    <source>
        <dbReference type="PROSITE" id="PS50994"/>
    </source>
</evidence>
<dbReference type="RefSeq" id="XP_016433581.1">
    <property type="nucleotide sequence ID" value="XM_016578095.1"/>
</dbReference>
<dbReference type="OMA" id="PRCIITE"/>
<dbReference type="KEGG" id="nta:107760077"/>
<dbReference type="SUPFAM" id="SSF53098">
    <property type="entry name" value="Ribonuclease H-like"/>
    <property type="match status" value="1"/>
</dbReference>
<accession>A0A1S3X185</accession>
<proteinExistence type="predicted"/>
<dbReference type="STRING" id="4097.A0A1S3X185"/>
<gene>
    <name evidence="2" type="primary">LOC107760077</name>
</gene>
<dbReference type="PROSITE" id="PS50994">
    <property type="entry name" value="INTEGRASE"/>
    <property type="match status" value="1"/>
</dbReference>
<organism evidence="2">
    <name type="scientific">Nicotiana tabacum</name>
    <name type="common">Common tobacco</name>
    <dbReference type="NCBI Taxonomy" id="4097"/>
    <lineage>
        <taxon>Eukaryota</taxon>
        <taxon>Viridiplantae</taxon>
        <taxon>Streptophyta</taxon>
        <taxon>Embryophyta</taxon>
        <taxon>Tracheophyta</taxon>
        <taxon>Spermatophyta</taxon>
        <taxon>Magnoliopsida</taxon>
        <taxon>eudicotyledons</taxon>
        <taxon>Gunneridae</taxon>
        <taxon>Pentapetalae</taxon>
        <taxon>asterids</taxon>
        <taxon>lamiids</taxon>
        <taxon>Solanales</taxon>
        <taxon>Solanaceae</taxon>
        <taxon>Nicotianoideae</taxon>
        <taxon>Nicotianeae</taxon>
        <taxon>Nicotiana</taxon>
    </lineage>
</organism>
<dbReference type="PANTHER" id="PTHR47266">
    <property type="entry name" value="ENDONUCLEASE-RELATED"/>
    <property type="match status" value="1"/>
</dbReference>
<dbReference type="InterPro" id="IPR012337">
    <property type="entry name" value="RNaseH-like_sf"/>
</dbReference>
<protein>
    <recommendedName>
        <fullName evidence="1">Integrase catalytic domain-containing protein</fullName>
    </recommendedName>
</protein>
<evidence type="ECO:0000313" key="2">
    <source>
        <dbReference type="RefSeq" id="XP_016433581.1"/>
    </source>
</evidence>
<sequence length="154" mass="17547">MEEAHSGSCEAHQSGPKLHFRIKRMGYYWATMVKDCMDHAKRCQVCQFHANYIHQPLEPIHPTVALWLFDAWGLDVIGPLPKSSKGQMYDIPRCIITENGTPFDNKLVKSLCKKFGFKQHKSSIYNAPTNGLAEAFNKTLGNLLKKVVENNKRD</sequence>
<dbReference type="AlphaFoldDB" id="A0A1S3X185"/>
<feature type="domain" description="Integrase catalytic" evidence="1">
    <location>
        <begin position="91"/>
        <end position="154"/>
    </location>
</feature>
<dbReference type="InterPro" id="IPR036397">
    <property type="entry name" value="RNaseH_sf"/>
</dbReference>
<dbReference type="GO" id="GO:0015074">
    <property type="term" value="P:DNA integration"/>
    <property type="evidence" value="ECO:0007669"/>
    <property type="project" value="InterPro"/>
</dbReference>
<reference evidence="2" key="1">
    <citation type="submission" date="2025-08" db="UniProtKB">
        <authorList>
            <consortium name="RefSeq"/>
        </authorList>
    </citation>
    <scope>IDENTIFICATION</scope>
</reference>
<dbReference type="InterPro" id="IPR001584">
    <property type="entry name" value="Integrase_cat-core"/>
</dbReference>
<dbReference type="PaxDb" id="4097-A0A1S3X185"/>
<dbReference type="Gene3D" id="3.30.420.10">
    <property type="entry name" value="Ribonuclease H-like superfamily/Ribonuclease H"/>
    <property type="match status" value="1"/>
</dbReference>
<dbReference type="GO" id="GO:0003676">
    <property type="term" value="F:nucleic acid binding"/>
    <property type="evidence" value="ECO:0007669"/>
    <property type="project" value="InterPro"/>
</dbReference>
<dbReference type="OrthoDB" id="1934939at2759"/>